<evidence type="ECO:0000256" key="4">
    <source>
        <dbReference type="ARBA" id="ARBA00023002"/>
    </source>
</evidence>
<comment type="caution">
    <text evidence="6">The sequence shown here is derived from an EMBL/GenBank/DDBJ whole genome shotgun (WGS) entry which is preliminary data.</text>
</comment>
<evidence type="ECO:0000256" key="1">
    <source>
        <dbReference type="ARBA" id="ARBA00001974"/>
    </source>
</evidence>
<dbReference type="SUPFAM" id="SSF51905">
    <property type="entry name" value="FAD/NAD(P)-binding domain"/>
    <property type="match status" value="2"/>
</dbReference>
<comment type="cofactor">
    <cofactor evidence="1">
        <name>FAD</name>
        <dbReference type="ChEBI" id="CHEBI:57692"/>
    </cofactor>
</comment>
<evidence type="ECO:0000313" key="6">
    <source>
        <dbReference type="EMBL" id="KAK8063013.1"/>
    </source>
</evidence>
<proteinExistence type="predicted"/>
<dbReference type="GeneID" id="92052484"/>
<sequence>MEMLSHWSAMPGIRGNTSTTAVDSAYSPATSTGTAFGDGIDGDYLADVLFNTLGHLVILGSLWLLVNTVWAAKIGKLVARRLSRKKARQLYPHRTSTSTSDFSVGSSAEKGYDTFDVAIVGAGISGINTAHRLKTKMPHLTFTILEGRGDIGGTWDTFRYPGVRTDSDMYTYGFSWNPWTHGPSFAQGSALMAYLRESIAKAGLGPYIRLNHRVESADWSSQAKSWTLDVSDAEGRHRKLHSRFVVLGTGCFDYDSAPKPDIPGLDAFKGRVIHPQCWPEDYDHTGQRIVLIGSGATAVTLLPSLAERAAHVTMLQRSPTYIVPIAQRKQLRLPASLRRYLFIAVTWLHTTACRLWPARMRAFRRLALAQLEGDEGHMENFTPRYDPWRQRLCFSPEGDFYAALRSGRADVVTARIDAVVENGVRLLPSSSSSGNGSTTAAPVLVEADAIVTATGMRMLLGGKITISVDGKRVEMGDRLLWNSCMLQDVPNLFLLIGYPNASWTLGADNTALSICKLIRNMSKPNRAQVAIPRLSVAEAAEQDLEDKVKGVSMWDLTSTYVRDAQKRLPKCGRTGPWRRRSNIVVDYVRARWGFDGSGLEIRG</sequence>
<accession>A0ABR1UVR9</accession>
<dbReference type="InterPro" id="IPR036188">
    <property type="entry name" value="FAD/NAD-bd_sf"/>
</dbReference>
<gene>
    <name evidence="6" type="ORF">PG997_015110</name>
</gene>
<evidence type="ECO:0000256" key="2">
    <source>
        <dbReference type="ARBA" id="ARBA00022630"/>
    </source>
</evidence>
<evidence type="ECO:0000256" key="3">
    <source>
        <dbReference type="ARBA" id="ARBA00022827"/>
    </source>
</evidence>
<organism evidence="6 7">
    <name type="scientific">Apiospora hydei</name>
    <dbReference type="NCBI Taxonomy" id="1337664"/>
    <lineage>
        <taxon>Eukaryota</taxon>
        <taxon>Fungi</taxon>
        <taxon>Dikarya</taxon>
        <taxon>Ascomycota</taxon>
        <taxon>Pezizomycotina</taxon>
        <taxon>Sordariomycetes</taxon>
        <taxon>Xylariomycetidae</taxon>
        <taxon>Amphisphaeriales</taxon>
        <taxon>Apiosporaceae</taxon>
        <taxon>Apiospora</taxon>
    </lineage>
</organism>
<keyword evidence="3" id="KW-0274">FAD</keyword>
<keyword evidence="7" id="KW-1185">Reference proteome</keyword>
<dbReference type="RefSeq" id="XP_066661612.1">
    <property type="nucleotide sequence ID" value="XM_066819424.1"/>
</dbReference>
<evidence type="ECO:0000313" key="7">
    <source>
        <dbReference type="Proteomes" id="UP001433268"/>
    </source>
</evidence>
<dbReference type="GO" id="GO:0004497">
    <property type="term" value="F:monooxygenase activity"/>
    <property type="evidence" value="ECO:0007669"/>
    <property type="project" value="UniProtKB-KW"/>
</dbReference>
<dbReference type="EMBL" id="JAQQWN010000010">
    <property type="protein sequence ID" value="KAK8063013.1"/>
    <property type="molecule type" value="Genomic_DNA"/>
</dbReference>
<dbReference type="PANTHER" id="PTHR43872">
    <property type="entry name" value="MONOOXYGENASE, PUTATIVE (AFU_ORTHOLOGUE AFUA_8G02570)-RELATED"/>
    <property type="match status" value="1"/>
</dbReference>
<dbReference type="Proteomes" id="UP001433268">
    <property type="component" value="Unassembled WGS sequence"/>
</dbReference>
<dbReference type="PANTHER" id="PTHR43872:SF1">
    <property type="entry name" value="MONOOXYGENASE, PUTATIVE (AFU_ORTHOLOGUE AFUA_8G02570)-RELATED"/>
    <property type="match status" value="1"/>
</dbReference>
<dbReference type="InterPro" id="IPR020946">
    <property type="entry name" value="Flavin_mOase-like"/>
</dbReference>
<dbReference type="Gene3D" id="3.50.50.60">
    <property type="entry name" value="FAD/NAD(P)-binding domain"/>
    <property type="match status" value="1"/>
</dbReference>
<reference evidence="6 7" key="1">
    <citation type="submission" date="2023-01" db="EMBL/GenBank/DDBJ databases">
        <title>Analysis of 21 Apiospora genomes using comparative genomics revels a genus with tremendous synthesis potential of carbohydrate active enzymes and secondary metabolites.</title>
        <authorList>
            <person name="Sorensen T."/>
        </authorList>
    </citation>
    <scope>NUCLEOTIDE SEQUENCE [LARGE SCALE GENOMIC DNA]</scope>
    <source>
        <strain evidence="6 7">CBS 114990</strain>
    </source>
</reference>
<name>A0ABR1UVR9_9PEZI</name>
<keyword evidence="4" id="KW-0560">Oxidoreductase</keyword>
<evidence type="ECO:0000256" key="5">
    <source>
        <dbReference type="ARBA" id="ARBA00023033"/>
    </source>
</evidence>
<protein>
    <submittedName>
        <fullName evidence="6">FAD-containing monooxygenase EthA</fullName>
    </submittedName>
</protein>
<keyword evidence="5 6" id="KW-0503">Monooxygenase</keyword>
<keyword evidence="2" id="KW-0285">Flavoprotein</keyword>
<dbReference type="InterPro" id="IPR051820">
    <property type="entry name" value="FAD-binding_MO"/>
</dbReference>
<dbReference type="Pfam" id="PF00743">
    <property type="entry name" value="FMO-like"/>
    <property type="match status" value="1"/>
</dbReference>